<dbReference type="InterPro" id="IPR000014">
    <property type="entry name" value="PAS"/>
</dbReference>
<dbReference type="CDD" id="cd01949">
    <property type="entry name" value="GGDEF"/>
    <property type="match status" value="1"/>
</dbReference>
<dbReference type="Gene3D" id="3.30.450.350">
    <property type="entry name" value="CHASE domain"/>
    <property type="match status" value="1"/>
</dbReference>
<protein>
    <submittedName>
        <fullName evidence="9">EAL domain-containing protein</fullName>
    </submittedName>
</protein>
<dbReference type="PANTHER" id="PTHR44757">
    <property type="entry name" value="DIGUANYLATE CYCLASE DGCP"/>
    <property type="match status" value="1"/>
</dbReference>
<name>A0AAE3SVH5_9HYPH</name>
<evidence type="ECO:0000313" key="9">
    <source>
        <dbReference type="EMBL" id="MCX8996969.1"/>
    </source>
</evidence>
<keyword evidence="3 5" id="KW-1133">Transmembrane helix</keyword>
<sequence length="894" mass="97974">MGWHRPDNGFFDRERAIALFGFLPAIVAFAVVAAAVWRIDRERTEQFREARRAAVEDRLLAISGSLSSTVRTDIALSQGLVSALSVEPDMTQAKFEALASGLFGAETSLNHLAAAPDLVVRLLYPLEPNRKALGLDYRTSEHQRDAVLLTLSQRRPVVTGPVDLVQGGIGLIIRYPVYRHDNGELWGLLSSVLDLDKLYRSSGLLAFGEVYDFSLAKTENGAPPLTFFTEGDIAGRDPVSVGLDLGDVHWSLSAVPKAGWEVSSPQLTTARLEAWGVAICILLPLVWTGVLLNQRYRRTRILQQREADMLRLSQRLGMALSASSIGVWELDTTDGSLEWDDKLRELFSAPPGRGRFDYDDWRRAVHPDDLEETERQLRTAIETGRNFSGQFRIVRPDGEIRHIRAMGHMYAVADGVRVVGVNWDVTEDMLLTQALRDAKAQADAQNAELRLARHSLEHLSMHDALTGLPNRRYLDLHLSTQENYAGGGALALLHVDLDRFKEINDTLGHATGDHLLVKVGERLSAVLQPDEFAARVGGDEFVVVIRADAPAERAQELANAIISGMAQPFDMGGTTCRIGCSVGVAIQSLGTDTIQDLLINADIALYEAKKQGRSRVEQFTDQLRLTVVRVKAISDELVSAIERDEFFPVYQPQFDAHTFAIVGVEALARWNHPTRGILPPGEFLSIANDLGLVGKIDEAMLEKGLRQLADWRGRGLSIPKLSVNISFARLQDEELFRHISRLSFEPGSLSFELLESISFDDGGEDLKAAIARLKEANIGIEIDDFGTGHASIVNLLDLAPDRLKIDRKLVASVEASGARCRLVASIIEMGRALGIGTVAEGVETMPQAKVLGDLGCDALQGYALAKPMQAEDLYHFVVGGEAVSLKAVAGGFSV</sequence>
<evidence type="ECO:0000256" key="2">
    <source>
        <dbReference type="ARBA" id="ARBA00022692"/>
    </source>
</evidence>
<dbReference type="InterPro" id="IPR052155">
    <property type="entry name" value="Biofilm_reg_signaling"/>
</dbReference>
<dbReference type="EMBL" id="JANFPI010000002">
    <property type="protein sequence ID" value="MCX8996969.1"/>
    <property type="molecule type" value="Genomic_DNA"/>
</dbReference>
<dbReference type="GO" id="GO:0007165">
    <property type="term" value="P:signal transduction"/>
    <property type="evidence" value="ECO:0007669"/>
    <property type="project" value="UniProtKB-ARBA"/>
</dbReference>
<dbReference type="InterPro" id="IPR043128">
    <property type="entry name" value="Rev_trsase/Diguanyl_cyclase"/>
</dbReference>
<keyword evidence="2 5" id="KW-0812">Transmembrane</keyword>
<feature type="transmembrane region" description="Helical" evidence="5">
    <location>
        <begin position="16"/>
        <end position="37"/>
    </location>
</feature>
<dbReference type="SUPFAM" id="SSF55073">
    <property type="entry name" value="Nucleotide cyclase"/>
    <property type="match status" value="1"/>
</dbReference>
<evidence type="ECO:0000313" key="10">
    <source>
        <dbReference type="Proteomes" id="UP001208771"/>
    </source>
</evidence>
<dbReference type="SUPFAM" id="SSF141868">
    <property type="entry name" value="EAL domain-like"/>
    <property type="match status" value="1"/>
</dbReference>
<feature type="domain" description="EAL" evidence="7">
    <location>
        <begin position="630"/>
        <end position="881"/>
    </location>
</feature>
<evidence type="ECO:0000256" key="4">
    <source>
        <dbReference type="ARBA" id="ARBA00023136"/>
    </source>
</evidence>
<dbReference type="SUPFAM" id="SSF55785">
    <property type="entry name" value="PYP-like sensor domain (PAS domain)"/>
    <property type="match status" value="1"/>
</dbReference>
<evidence type="ECO:0000259" key="6">
    <source>
        <dbReference type="PROSITE" id="PS50839"/>
    </source>
</evidence>
<feature type="transmembrane region" description="Helical" evidence="5">
    <location>
        <begin position="274"/>
        <end position="292"/>
    </location>
</feature>
<dbReference type="InterPro" id="IPR006189">
    <property type="entry name" value="CHASE_dom"/>
</dbReference>
<dbReference type="RefSeq" id="WP_306410739.1">
    <property type="nucleotide sequence ID" value="NZ_JANFPI010000002.1"/>
</dbReference>
<dbReference type="Gene3D" id="3.20.20.450">
    <property type="entry name" value="EAL domain"/>
    <property type="match status" value="1"/>
</dbReference>
<dbReference type="Pfam" id="PF00563">
    <property type="entry name" value="EAL"/>
    <property type="match status" value="1"/>
</dbReference>
<comment type="caution">
    <text evidence="9">The sequence shown here is derived from an EMBL/GenBank/DDBJ whole genome shotgun (WGS) entry which is preliminary data.</text>
</comment>
<gene>
    <name evidence="9" type="ORF">NOF55_07605</name>
</gene>
<comment type="subcellular location">
    <subcellularLocation>
        <location evidence="1">Membrane</location>
    </subcellularLocation>
</comment>
<feature type="domain" description="GGDEF" evidence="8">
    <location>
        <begin position="488"/>
        <end position="621"/>
    </location>
</feature>
<dbReference type="SMART" id="SM00267">
    <property type="entry name" value="GGDEF"/>
    <property type="match status" value="1"/>
</dbReference>
<evidence type="ECO:0000256" key="5">
    <source>
        <dbReference type="SAM" id="Phobius"/>
    </source>
</evidence>
<keyword evidence="4 5" id="KW-0472">Membrane</keyword>
<dbReference type="InterPro" id="IPR029787">
    <property type="entry name" value="Nucleotide_cyclase"/>
</dbReference>
<dbReference type="Pfam" id="PF03924">
    <property type="entry name" value="CHASE"/>
    <property type="match status" value="1"/>
</dbReference>
<dbReference type="Proteomes" id="UP001208771">
    <property type="component" value="Unassembled WGS sequence"/>
</dbReference>
<dbReference type="Gene3D" id="3.30.70.270">
    <property type="match status" value="1"/>
</dbReference>
<dbReference type="SMART" id="SM01079">
    <property type="entry name" value="CHASE"/>
    <property type="match status" value="1"/>
</dbReference>
<dbReference type="Pfam" id="PF00990">
    <property type="entry name" value="GGDEF"/>
    <property type="match status" value="1"/>
</dbReference>
<dbReference type="CDD" id="cd00130">
    <property type="entry name" value="PAS"/>
    <property type="match status" value="1"/>
</dbReference>
<evidence type="ECO:0000256" key="3">
    <source>
        <dbReference type="ARBA" id="ARBA00022989"/>
    </source>
</evidence>
<dbReference type="SMART" id="SM00052">
    <property type="entry name" value="EAL"/>
    <property type="match status" value="1"/>
</dbReference>
<accession>A0AAE3SVH5</accession>
<dbReference type="GO" id="GO:0003824">
    <property type="term" value="F:catalytic activity"/>
    <property type="evidence" value="ECO:0007669"/>
    <property type="project" value="UniProtKB-ARBA"/>
</dbReference>
<evidence type="ECO:0000259" key="8">
    <source>
        <dbReference type="PROSITE" id="PS50887"/>
    </source>
</evidence>
<dbReference type="PROSITE" id="PS50887">
    <property type="entry name" value="GGDEF"/>
    <property type="match status" value="1"/>
</dbReference>
<dbReference type="InterPro" id="IPR035919">
    <property type="entry name" value="EAL_sf"/>
</dbReference>
<keyword evidence="10" id="KW-1185">Reference proteome</keyword>
<dbReference type="AlphaFoldDB" id="A0AAE3SVH5"/>
<dbReference type="CDD" id="cd01948">
    <property type="entry name" value="EAL"/>
    <property type="match status" value="1"/>
</dbReference>
<dbReference type="Gene3D" id="2.10.70.100">
    <property type="match status" value="1"/>
</dbReference>
<dbReference type="GO" id="GO:0016020">
    <property type="term" value="C:membrane"/>
    <property type="evidence" value="ECO:0007669"/>
    <property type="project" value="UniProtKB-SubCell"/>
</dbReference>
<reference evidence="9" key="1">
    <citation type="submission" date="2022-07" db="EMBL/GenBank/DDBJ databases">
        <title>Ectorhizobium quercum gen.nov., sp. nov.</title>
        <authorList>
            <person name="Ma T."/>
            <person name="Li Y."/>
        </authorList>
    </citation>
    <scope>NUCLEOTIDE SEQUENCE</scope>
    <source>
        <strain evidence="9">BDR2-2</strain>
    </source>
</reference>
<proteinExistence type="predicted"/>
<dbReference type="PROSITE" id="PS50883">
    <property type="entry name" value="EAL"/>
    <property type="match status" value="1"/>
</dbReference>
<dbReference type="PROSITE" id="PS50839">
    <property type="entry name" value="CHASE"/>
    <property type="match status" value="1"/>
</dbReference>
<dbReference type="InterPro" id="IPR013655">
    <property type="entry name" value="PAS_fold_3"/>
</dbReference>
<dbReference type="InterPro" id="IPR001633">
    <property type="entry name" value="EAL_dom"/>
</dbReference>
<dbReference type="InterPro" id="IPR000160">
    <property type="entry name" value="GGDEF_dom"/>
</dbReference>
<evidence type="ECO:0000259" key="7">
    <source>
        <dbReference type="PROSITE" id="PS50883"/>
    </source>
</evidence>
<feature type="domain" description="CHASE" evidence="6">
    <location>
        <begin position="116"/>
        <end position="204"/>
    </location>
</feature>
<dbReference type="InterPro" id="IPR042240">
    <property type="entry name" value="CHASE_sf"/>
</dbReference>
<dbReference type="NCBIfam" id="TIGR00254">
    <property type="entry name" value="GGDEF"/>
    <property type="match status" value="1"/>
</dbReference>
<dbReference type="Gene3D" id="3.30.450.20">
    <property type="entry name" value="PAS domain"/>
    <property type="match status" value="1"/>
</dbReference>
<organism evidence="9 10">
    <name type="scientific">Ectorhizobium quercum</name>
    <dbReference type="NCBI Taxonomy" id="2965071"/>
    <lineage>
        <taxon>Bacteria</taxon>
        <taxon>Pseudomonadati</taxon>
        <taxon>Pseudomonadota</taxon>
        <taxon>Alphaproteobacteria</taxon>
        <taxon>Hyphomicrobiales</taxon>
        <taxon>Rhizobiaceae</taxon>
        <taxon>Ectorhizobium</taxon>
    </lineage>
</organism>
<dbReference type="PANTHER" id="PTHR44757:SF2">
    <property type="entry name" value="BIOFILM ARCHITECTURE MAINTENANCE PROTEIN MBAA"/>
    <property type="match status" value="1"/>
</dbReference>
<dbReference type="InterPro" id="IPR035965">
    <property type="entry name" value="PAS-like_dom_sf"/>
</dbReference>
<evidence type="ECO:0000256" key="1">
    <source>
        <dbReference type="ARBA" id="ARBA00004370"/>
    </source>
</evidence>
<dbReference type="Pfam" id="PF08447">
    <property type="entry name" value="PAS_3"/>
    <property type="match status" value="1"/>
</dbReference>